<dbReference type="Gene3D" id="2.130.10.10">
    <property type="entry name" value="YVTN repeat-like/Quinoprotein amine dehydrogenase"/>
    <property type="match status" value="2"/>
</dbReference>
<feature type="transmembrane region" description="Helical" evidence="1">
    <location>
        <begin position="62"/>
        <end position="87"/>
    </location>
</feature>
<name>A0A1Q4V6U4_9ACTN</name>
<organism evidence="3 4">
    <name type="scientific">Streptomyces uncialis</name>
    <dbReference type="NCBI Taxonomy" id="1048205"/>
    <lineage>
        <taxon>Bacteria</taxon>
        <taxon>Bacillati</taxon>
        <taxon>Actinomycetota</taxon>
        <taxon>Actinomycetes</taxon>
        <taxon>Kitasatosporales</taxon>
        <taxon>Streptomycetaceae</taxon>
        <taxon>Streptomyces</taxon>
    </lineage>
</organism>
<accession>A0A1Q4V6U4</accession>
<dbReference type="AlphaFoldDB" id="A0A1Q4V6U4"/>
<gene>
    <name evidence="3" type="ORF">AB852_18315</name>
</gene>
<dbReference type="PANTHER" id="PTHR34512">
    <property type="entry name" value="CELL SURFACE PROTEIN"/>
    <property type="match status" value="1"/>
</dbReference>
<dbReference type="InterPro" id="IPR015943">
    <property type="entry name" value="WD40/YVTN_repeat-like_dom_sf"/>
</dbReference>
<dbReference type="STRING" id="1048205.AB852_18315"/>
<dbReference type="Pfam" id="PF13360">
    <property type="entry name" value="PQQ_2"/>
    <property type="match status" value="2"/>
</dbReference>
<dbReference type="PANTHER" id="PTHR34512:SF30">
    <property type="entry name" value="OUTER MEMBRANE PROTEIN ASSEMBLY FACTOR BAMB"/>
    <property type="match status" value="1"/>
</dbReference>
<feature type="transmembrane region" description="Helical" evidence="1">
    <location>
        <begin position="93"/>
        <end position="111"/>
    </location>
</feature>
<comment type="caution">
    <text evidence="3">The sequence shown here is derived from an EMBL/GenBank/DDBJ whole genome shotgun (WGS) entry which is preliminary data.</text>
</comment>
<dbReference type="EMBL" id="LFBV01000004">
    <property type="protein sequence ID" value="OKH93450.1"/>
    <property type="molecule type" value="Genomic_DNA"/>
</dbReference>
<keyword evidence="4" id="KW-1185">Reference proteome</keyword>
<sequence length="501" mass="53521">MCMTEDETPAAGAPVARVLALRWVLGPLSGALALMAIVFHVQGWDSMARNSKYEASADGTGWLVFLAFLFSIVGLVLLLVVLTNLAAGGYHKAYVFGLPLAGAVLIAWPGWQFTEWVRGPMLDIAWTVPLDGPGTVSTQGLWVTDDGMVIRGREDALIAHDPRDGERRWSVDAPVRMSLCSMSDSVSQGIGIVVHQRHEKPCASVSAVDLDSGRILWRTTVVADDLDFAQVQGGRVAVDQEVAVAATEDGARAFGLRDGRPRWTYRADDDYCGPALVSAAGGRTRIVEVCDPLGADKVTTRVLTLDSGNGKELHRQDLPTETSMSEVGVISAEPLVIQVKESDERGLDAVVAFERDSGEPMIMKRVGTDGEIFLEGAVVHGGTLFAITQTSGTGKAHHVSAYSLRDGERRWLVKVGDSRRDSVQSLTVAGGRIGVYVNDQRVLSLDPYTGAKQHDHGAVIDEGATKTGSGVDILAGPDDGWILVNLSSGSYPPLVGLTPKD</sequence>
<protein>
    <recommendedName>
        <fullName evidence="2">Pyrrolo-quinoline quinone repeat domain-containing protein</fullName>
    </recommendedName>
</protein>
<feature type="transmembrane region" description="Helical" evidence="1">
    <location>
        <begin position="20"/>
        <end position="41"/>
    </location>
</feature>
<keyword evidence="1" id="KW-0812">Transmembrane</keyword>
<dbReference type="InterPro" id="IPR002372">
    <property type="entry name" value="PQQ_rpt_dom"/>
</dbReference>
<evidence type="ECO:0000256" key="1">
    <source>
        <dbReference type="SAM" id="Phobius"/>
    </source>
</evidence>
<keyword evidence="1" id="KW-1133">Transmembrane helix</keyword>
<feature type="domain" description="Pyrrolo-quinoline quinone repeat" evidence="2">
    <location>
        <begin position="204"/>
        <end position="321"/>
    </location>
</feature>
<reference evidence="3 4" key="1">
    <citation type="submission" date="2015-06" db="EMBL/GenBank/DDBJ databases">
        <title>Cloning and characterization of the uncialamcin biosynthetic gene cluster.</title>
        <authorList>
            <person name="Yan X."/>
            <person name="Huang T."/>
            <person name="Ge H."/>
            <person name="Shen B."/>
        </authorList>
    </citation>
    <scope>NUCLEOTIDE SEQUENCE [LARGE SCALE GENOMIC DNA]</scope>
    <source>
        <strain evidence="3 4">DCA2648</strain>
    </source>
</reference>
<dbReference type="Proteomes" id="UP000186455">
    <property type="component" value="Unassembled WGS sequence"/>
</dbReference>
<evidence type="ECO:0000259" key="2">
    <source>
        <dbReference type="Pfam" id="PF13360"/>
    </source>
</evidence>
<evidence type="ECO:0000313" key="4">
    <source>
        <dbReference type="Proteomes" id="UP000186455"/>
    </source>
</evidence>
<keyword evidence="1" id="KW-0472">Membrane</keyword>
<feature type="domain" description="Pyrrolo-quinoline quinone repeat" evidence="2">
    <location>
        <begin position="350"/>
        <end position="479"/>
    </location>
</feature>
<dbReference type="SUPFAM" id="SSF50998">
    <property type="entry name" value="Quinoprotein alcohol dehydrogenase-like"/>
    <property type="match status" value="2"/>
</dbReference>
<evidence type="ECO:0000313" key="3">
    <source>
        <dbReference type="EMBL" id="OKH93450.1"/>
    </source>
</evidence>
<proteinExistence type="predicted"/>
<dbReference type="InterPro" id="IPR011047">
    <property type="entry name" value="Quinoprotein_ADH-like_sf"/>
</dbReference>
<dbReference type="SMART" id="SM00564">
    <property type="entry name" value="PQQ"/>
    <property type="match status" value="3"/>
</dbReference>
<dbReference type="InterPro" id="IPR018391">
    <property type="entry name" value="PQQ_b-propeller_rpt"/>
</dbReference>